<reference evidence="1 2" key="1">
    <citation type="journal article" date="2005" name="Int. J. Syst. Evol. Microbiol.">
        <title>Halobacillus yeomjeoni sp. nov., isolated from a marine solar saltern in Korea.</title>
        <authorList>
            <person name="Yoon J.H."/>
            <person name="Kang S.J."/>
            <person name="Lee C.H."/>
            <person name="Oh H.W."/>
            <person name="Oh T.K."/>
        </authorList>
    </citation>
    <scope>NUCLEOTIDE SEQUENCE [LARGE SCALE GENOMIC DNA]</scope>
    <source>
        <strain evidence="1 2">KCTC 3957</strain>
    </source>
</reference>
<dbReference type="AlphaFoldDB" id="A0A931HST7"/>
<dbReference type="GO" id="GO:0016853">
    <property type="term" value="F:isomerase activity"/>
    <property type="evidence" value="ECO:0007669"/>
    <property type="project" value="UniProtKB-KW"/>
</dbReference>
<dbReference type="Proteomes" id="UP000614490">
    <property type="component" value="Unassembled WGS sequence"/>
</dbReference>
<evidence type="ECO:0000313" key="2">
    <source>
        <dbReference type="Proteomes" id="UP000614490"/>
    </source>
</evidence>
<sequence length="178" mass="20724">MENHKFDEFLEIASKLNDNDIIPLLMGSVGLEVVTGKRWDAQDLDIHVPGDERGWEVPAELNIHNWNEIVNIMASMEYELIDLHEHEFSKEGLSVEFGIIDTLPSFAGVQLNDLELHMWKGIKYYLLNEYQYLSVYEASSKDSYRSENNNNKDFEKIEFLKKLTDPTKTYESPFTTIE</sequence>
<dbReference type="RefSeq" id="WP_197315731.1">
    <property type="nucleotide sequence ID" value="NZ_JADZSC010000001.1"/>
</dbReference>
<dbReference type="EMBL" id="JADZSC010000001">
    <property type="protein sequence ID" value="MBH0229100.1"/>
    <property type="molecule type" value="Genomic_DNA"/>
</dbReference>
<proteinExistence type="predicted"/>
<organism evidence="1 2">
    <name type="scientific">Halobacillus yeomjeoni</name>
    <dbReference type="NCBI Taxonomy" id="311194"/>
    <lineage>
        <taxon>Bacteria</taxon>
        <taxon>Bacillati</taxon>
        <taxon>Bacillota</taxon>
        <taxon>Bacilli</taxon>
        <taxon>Bacillales</taxon>
        <taxon>Bacillaceae</taxon>
        <taxon>Halobacillus</taxon>
    </lineage>
</organism>
<keyword evidence="1" id="KW-0413">Isomerase</keyword>
<keyword evidence="2" id="KW-1185">Reference proteome</keyword>
<comment type="caution">
    <text evidence="1">The sequence shown here is derived from an EMBL/GenBank/DDBJ whole genome shotgun (WGS) entry which is preliminary data.</text>
</comment>
<name>A0A931HST7_9BACI</name>
<gene>
    <name evidence="1" type="ORF">H0267_02630</name>
</gene>
<accession>A0A931HST7</accession>
<protein>
    <submittedName>
        <fullName evidence="1">Phosphoribosylanthranilate isomerase</fullName>
    </submittedName>
</protein>
<evidence type="ECO:0000313" key="1">
    <source>
        <dbReference type="EMBL" id="MBH0229100.1"/>
    </source>
</evidence>